<organism evidence="1 2">
    <name type="scientific">Caldibacillus debilis</name>
    <dbReference type="NCBI Taxonomy" id="301148"/>
    <lineage>
        <taxon>Bacteria</taxon>
        <taxon>Bacillati</taxon>
        <taxon>Bacillota</taxon>
        <taxon>Bacilli</taxon>
        <taxon>Bacillales</taxon>
        <taxon>Bacillaceae</taxon>
        <taxon>Caldibacillus</taxon>
    </lineage>
</organism>
<evidence type="ECO:0000313" key="1">
    <source>
        <dbReference type="EMBL" id="KYD22656.1"/>
    </source>
</evidence>
<proteinExistence type="predicted"/>
<gene>
    <name evidence="1" type="ORF">B4135_1139</name>
</gene>
<evidence type="ECO:0000313" key="2">
    <source>
        <dbReference type="Proteomes" id="UP000075683"/>
    </source>
</evidence>
<dbReference type="EMBL" id="LQYT01000009">
    <property type="protein sequence ID" value="KYD22656.1"/>
    <property type="molecule type" value="Genomic_DNA"/>
</dbReference>
<name>A0A150MDX7_9BACI</name>
<sequence>MEGASRFFENGRNLLGKFFAAASSSKMRTGNPPVMKAKWGMGGCAAGMSGIAGPDKGGE</sequence>
<protein>
    <submittedName>
        <fullName evidence="1">Uncharacterized protein</fullName>
    </submittedName>
</protein>
<dbReference type="RefSeq" id="WP_061567946.1">
    <property type="nucleotide sequence ID" value="NZ_LQYT01000009.1"/>
</dbReference>
<reference evidence="1 2" key="1">
    <citation type="submission" date="2016-01" db="EMBL/GenBank/DDBJ databases">
        <title>Draft Genome Sequences of Seven Thermophilic Sporeformers Isolated from Foods.</title>
        <authorList>
            <person name="Berendsen E.M."/>
            <person name="Wells-Bennik M.H."/>
            <person name="Krawcyk A.O."/>
            <person name="De Jong A."/>
            <person name="Holsappel S."/>
            <person name="Eijlander R.T."/>
            <person name="Kuipers O.P."/>
        </authorList>
    </citation>
    <scope>NUCLEOTIDE SEQUENCE [LARGE SCALE GENOMIC DNA]</scope>
    <source>
        <strain evidence="1 2">B4135</strain>
    </source>
</reference>
<dbReference type="Proteomes" id="UP000075683">
    <property type="component" value="Unassembled WGS sequence"/>
</dbReference>
<comment type="caution">
    <text evidence="1">The sequence shown here is derived from an EMBL/GenBank/DDBJ whole genome shotgun (WGS) entry which is preliminary data.</text>
</comment>
<dbReference type="AlphaFoldDB" id="A0A150MDX7"/>
<accession>A0A150MDX7</accession>
<dbReference type="STRING" id="301148.B4135_1139"/>